<evidence type="ECO:0000259" key="2">
    <source>
        <dbReference type="Pfam" id="PF21348"/>
    </source>
</evidence>
<dbReference type="Pfam" id="PF18962">
    <property type="entry name" value="Por_Secre_tail"/>
    <property type="match status" value="1"/>
</dbReference>
<dbReference type="RefSeq" id="WP_149074375.1">
    <property type="nucleotide sequence ID" value="NZ_CP043329.1"/>
</dbReference>
<reference evidence="3 4" key="1">
    <citation type="submission" date="2019-08" db="EMBL/GenBank/DDBJ databases">
        <title>Pedobacter sp. nov., isolated from Han river, South Korea.</title>
        <authorList>
            <person name="Lee D.-H."/>
            <person name="Kim Y.-S."/>
            <person name="Hwang E.-M."/>
            <person name="Le Tran T.C."/>
            <person name="Cha C.-J."/>
        </authorList>
    </citation>
    <scope>NUCLEOTIDE SEQUENCE [LARGE SCALE GENOMIC DNA]</scope>
    <source>
        <strain evidence="3 4">CJ43</strain>
    </source>
</reference>
<dbReference type="AlphaFoldDB" id="A0A5C0VI54"/>
<dbReference type="InterPro" id="IPR049366">
    <property type="entry name" value="RGL11_C"/>
</dbReference>
<evidence type="ECO:0000313" key="4">
    <source>
        <dbReference type="Proteomes" id="UP000323653"/>
    </source>
</evidence>
<feature type="domain" description="Secretion system C-terminal sorting" evidence="1">
    <location>
        <begin position="522"/>
        <end position="596"/>
    </location>
</feature>
<sequence>MAANFLRIALIPPAAGVTPSGENFTYTANDCSVGDVDGDGEYEIFLKWDPSNAKDNSQSGYTGNVFIDAYKLNGTRLWRIDLGRNIRAGAHYTQFIVYDLDGDGKSEMACKTADGTIDGVGTVIGSATADYRNSSGYILSGPEFLTVFNGETGRAMATTNYLPARGTVSSWGDSYGNRVDRFIAAVAYLDGNRPSLIMGRGYYTRLVRVAWDWRNNQLTQRWIFDSNASGNATYAGQGNHQMTIGDADNDGKDEIFNGSSAINDNGTGLWSTRRGHGDALHMSDMDPDIAGQEMWMCYESPTEHRGLGLTLKRASTGEVLWGVAATGDVGRALAADIDPNFPGYEMWGAAGGAVYSNKGAVISNSVPSMNFAVWWDGDLSRELLNGTALDKWNSVTKRSDRLMSINNFGAAVSNNGTKATPGLSADILGDWREEMIFRSSDNRSLLIFSTTIPTTERIFTLMHDTQYRTAIAWQNSSYNQPPHPSFFLGTGMTKPARPNVVYPGPIPTFFREVKEESYNLPLYPNPVYNELNINLKTSEKMLKLTFSDSNGRVILQQEGSLENLNSLLNSKLNQISPGIYTLSLLDGNKYYSTKIIKN</sequence>
<dbReference type="InterPro" id="IPR026444">
    <property type="entry name" value="Secre_tail"/>
</dbReference>
<dbReference type="NCBIfam" id="TIGR04183">
    <property type="entry name" value="Por_Secre_tail"/>
    <property type="match status" value="1"/>
</dbReference>
<gene>
    <name evidence="3" type="ORF">FYC62_06530</name>
</gene>
<keyword evidence="4" id="KW-1185">Reference proteome</keyword>
<dbReference type="PANTHER" id="PTHR43118">
    <property type="entry name" value="RHAMNOGALACTURONAN LYASE (EUROFUNG)"/>
    <property type="match status" value="1"/>
</dbReference>
<dbReference type="SUPFAM" id="SSF69318">
    <property type="entry name" value="Integrin alpha N-terminal domain"/>
    <property type="match status" value="1"/>
</dbReference>
<dbReference type="InterPro" id="IPR034641">
    <property type="entry name" value="RGL11"/>
</dbReference>
<evidence type="ECO:0000259" key="1">
    <source>
        <dbReference type="Pfam" id="PF18962"/>
    </source>
</evidence>
<dbReference type="KEGG" id="pej:FYC62_06530"/>
<accession>A0A5C0VI54</accession>
<name>A0A5C0VI54_9SPHI</name>
<dbReference type="Proteomes" id="UP000323653">
    <property type="component" value="Chromosome"/>
</dbReference>
<dbReference type="Pfam" id="PF21348">
    <property type="entry name" value="RGL11_C"/>
    <property type="match status" value="1"/>
</dbReference>
<dbReference type="PANTHER" id="PTHR43118:SF1">
    <property type="entry name" value="RHAMNOGALACTURONAN LYASE (EUROFUNG)"/>
    <property type="match status" value="1"/>
</dbReference>
<protein>
    <submittedName>
        <fullName evidence="3">T9SS type A sorting domain-containing protein</fullName>
    </submittedName>
</protein>
<organism evidence="3 4">
    <name type="scientific">Pedobacter aquae</name>
    <dbReference type="NCBI Taxonomy" id="2605747"/>
    <lineage>
        <taxon>Bacteria</taxon>
        <taxon>Pseudomonadati</taxon>
        <taxon>Bacteroidota</taxon>
        <taxon>Sphingobacteriia</taxon>
        <taxon>Sphingobacteriales</taxon>
        <taxon>Sphingobacteriaceae</taxon>
        <taxon>Pedobacter</taxon>
    </lineage>
</organism>
<proteinExistence type="predicted"/>
<feature type="domain" description="Rhamnogalacturonan lyase family 11 C-terminal" evidence="2">
    <location>
        <begin position="6"/>
        <end position="498"/>
    </location>
</feature>
<dbReference type="InterPro" id="IPR028994">
    <property type="entry name" value="Integrin_alpha_N"/>
</dbReference>
<evidence type="ECO:0000313" key="3">
    <source>
        <dbReference type="EMBL" id="QEK51361.1"/>
    </source>
</evidence>
<dbReference type="EMBL" id="CP043329">
    <property type="protein sequence ID" value="QEK51361.1"/>
    <property type="molecule type" value="Genomic_DNA"/>
</dbReference>
<dbReference type="CDD" id="cd10318">
    <property type="entry name" value="RGL11"/>
    <property type="match status" value="1"/>
</dbReference>